<dbReference type="GO" id="GO:0050804">
    <property type="term" value="P:modulation of chemical synaptic transmission"/>
    <property type="evidence" value="ECO:0007669"/>
    <property type="project" value="TreeGrafter"/>
</dbReference>
<dbReference type="Proteomes" id="UP000681720">
    <property type="component" value="Unassembled WGS sequence"/>
</dbReference>
<dbReference type="GO" id="GO:0005737">
    <property type="term" value="C:cytoplasm"/>
    <property type="evidence" value="ECO:0007669"/>
    <property type="project" value="TreeGrafter"/>
</dbReference>
<feature type="domain" description="BACK" evidence="1">
    <location>
        <begin position="3"/>
        <end position="63"/>
    </location>
</feature>
<dbReference type="GO" id="GO:0008344">
    <property type="term" value="P:adult locomotory behavior"/>
    <property type="evidence" value="ECO:0007669"/>
    <property type="project" value="TreeGrafter"/>
</dbReference>
<reference evidence="2" key="1">
    <citation type="submission" date="2021-02" db="EMBL/GenBank/DDBJ databases">
        <authorList>
            <person name="Nowell W R."/>
        </authorList>
    </citation>
    <scope>NUCLEOTIDE SEQUENCE</scope>
</reference>
<evidence type="ECO:0000313" key="3">
    <source>
        <dbReference type="Proteomes" id="UP000681720"/>
    </source>
</evidence>
<dbReference type="EMBL" id="CAJOBJ010341296">
    <property type="protein sequence ID" value="CAF5195357.1"/>
    <property type="molecule type" value="Genomic_DNA"/>
</dbReference>
<gene>
    <name evidence="2" type="ORF">GIL414_LOCUS74645</name>
</gene>
<protein>
    <recommendedName>
        <fullName evidence="1">BACK domain-containing protein</fullName>
    </recommendedName>
</protein>
<sequence>EAFSSIIARDSFYCSEIEIFYAVKRWHEYHRQHEHDEDLKPHDDVVSKVRLTLMSMNELLKIVRYSNLFDLNILIDAIDSINDETKTAVNNSDDVSNSSGSNKNLFVRGKQYRGRLRLDENIATKSHHAQVTEGKTIKKFSANNKC</sequence>
<accession>A0A8S3I730</accession>
<evidence type="ECO:0000313" key="2">
    <source>
        <dbReference type="EMBL" id="CAF5195357.1"/>
    </source>
</evidence>
<proteinExistence type="predicted"/>
<dbReference type="InterPro" id="IPR052407">
    <property type="entry name" value="BTB_POZ_domain_cont_9"/>
</dbReference>
<dbReference type="Gene3D" id="1.25.40.420">
    <property type="match status" value="1"/>
</dbReference>
<dbReference type="AlphaFoldDB" id="A0A8S3I730"/>
<evidence type="ECO:0000259" key="1">
    <source>
        <dbReference type="Pfam" id="PF07707"/>
    </source>
</evidence>
<name>A0A8S3I730_9BILA</name>
<dbReference type="Pfam" id="PF07707">
    <property type="entry name" value="BACK"/>
    <property type="match status" value="1"/>
</dbReference>
<feature type="non-terminal residue" evidence="2">
    <location>
        <position position="1"/>
    </location>
</feature>
<dbReference type="InterPro" id="IPR011705">
    <property type="entry name" value="BACK"/>
</dbReference>
<comment type="caution">
    <text evidence="2">The sequence shown here is derived from an EMBL/GenBank/DDBJ whole genome shotgun (WGS) entry which is preliminary data.</text>
</comment>
<dbReference type="GO" id="GO:0048512">
    <property type="term" value="P:circadian behavior"/>
    <property type="evidence" value="ECO:0007669"/>
    <property type="project" value="TreeGrafter"/>
</dbReference>
<dbReference type="PANTHER" id="PTHR46306:SF1">
    <property type="entry name" value="BTB_POZ DOMAIN-CONTAINING PROTEIN 9"/>
    <property type="match status" value="1"/>
</dbReference>
<dbReference type="PANTHER" id="PTHR46306">
    <property type="entry name" value="BTB/POZ DOMAIN-CONTAINING PROTEIN 9"/>
    <property type="match status" value="1"/>
</dbReference>
<organism evidence="2 3">
    <name type="scientific">Rotaria magnacalcarata</name>
    <dbReference type="NCBI Taxonomy" id="392030"/>
    <lineage>
        <taxon>Eukaryota</taxon>
        <taxon>Metazoa</taxon>
        <taxon>Spiralia</taxon>
        <taxon>Gnathifera</taxon>
        <taxon>Rotifera</taxon>
        <taxon>Eurotatoria</taxon>
        <taxon>Bdelloidea</taxon>
        <taxon>Philodinida</taxon>
        <taxon>Philodinidae</taxon>
        <taxon>Rotaria</taxon>
    </lineage>
</organism>